<accession>A0A318R7D3</accession>
<dbReference type="AlphaFoldDB" id="A0A318R7D3"/>
<dbReference type="Pfam" id="PF18922">
    <property type="entry name" value="DUF5672"/>
    <property type="match status" value="1"/>
</dbReference>
<reference evidence="2 3" key="1">
    <citation type="journal article" date="2018" name="Appl. Environ. Microbiol.">
        <title>Genome rearrangement shapes Prochlorococcus ecological adaptation.</title>
        <authorList>
            <person name="Yan W."/>
            <person name="Wei S."/>
            <person name="Wang Q."/>
            <person name="Xiao X."/>
            <person name="Zeng Q."/>
            <person name="Jiao N."/>
            <person name="Zhang R."/>
        </authorList>
    </citation>
    <scope>NUCLEOTIDE SEQUENCE [LARGE SCALE GENOMIC DNA]</scope>
    <source>
        <strain evidence="2 3">XMU1408</strain>
    </source>
</reference>
<dbReference type="EMBL" id="QJUE01000001">
    <property type="protein sequence ID" value="PYE03711.1"/>
    <property type="molecule type" value="Genomic_DNA"/>
</dbReference>
<evidence type="ECO:0000313" key="2">
    <source>
        <dbReference type="EMBL" id="PYE03711.1"/>
    </source>
</evidence>
<name>A0A318R7D3_PROMR</name>
<dbReference type="OrthoDB" id="555418at2"/>
<comment type="caution">
    <text evidence="2">The sequence shown here is derived from an EMBL/GenBank/DDBJ whole genome shotgun (WGS) entry which is preliminary data.</text>
</comment>
<protein>
    <recommendedName>
        <fullName evidence="1">DUF5672 domain-containing protein</fullName>
    </recommendedName>
</protein>
<feature type="domain" description="DUF5672" evidence="1">
    <location>
        <begin position="118"/>
        <end position="267"/>
    </location>
</feature>
<dbReference type="InterPro" id="IPR043729">
    <property type="entry name" value="DUF5672"/>
</dbReference>
<proteinExistence type="predicted"/>
<organism evidence="2 3">
    <name type="scientific">Prochlorococcus marinus XMU1408</name>
    <dbReference type="NCBI Taxonomy" id="2213228"/>
    <lineage>
        <taxon>Bacteria</taxon>
        <taxon>Bacillati</taxon>
        <taxon>Cyanobacteriota</taxon>
        <taxon>Cyanophyceae</taxon>
        <taxon>Synechococcales</taxon>
        <taxon>Prochlorococcaceae</taxon>
        <taxon>Prochlorococcus</taxon>
    </lineage>
</organism>
<evidence type="ECO:0000259" key="1">
    <source>
        <dbReference type="Pfam" id="PF18922"/>
    </source>
</evidence>
<evidence type="ECO:0000313" key="3">
    <source>
        <dbReference type="Proteomes" id="UP000247807"/>
    </source>
</evidence>
<dbReference type="Proteomes" id="UP000247807">
    <property type="component" value="Unassembled WGS sequence"/>
</dbReference>
<sequence>MVSDTSLMNNLKNYRKHIFEFHTKYILESYLQDWINKILPLKPRELIKYTAIIVEDRPDKSIKFAIYNTLLMTRLEMKIILYTTSYSVGKMKEIFSNLTDWVTIIELNYDKSNIKKINTEIYNKILKSTVFWESLPSRNILVFQTDALLIEPLEFSMFKYDYIGAPFAERKFLSTSFPEYRDKNQNGKVNRWVTQMFNKAVPIPEGVFIGNGGLSIRNRDVMIEICKNEDSVENENEDIYFSRFISKYSKNIVPFEIAKRFSCECSYFESIGCHASYFYLNKDEQAEIYERHIKHVLALIDLPIDVLISL</sequence>
<gene>
    <name evidence="2" type="ORF">DNJ73_00545</name>
</gene>